<feature type="domain" description="PB1" evidence="1">
    <location>
        <begin position="26"/>
        <end position="114"/>
    </location>
</feature>
<dbReference type="PANTHER" id="PTHR31066">
    <property type="entry name" value="OS05G0427100 PROTEIN-RELATED"/>
    <property type="match status" value="1"/>
</dbReference>
<reference evidence="2" key="1">
    <citation type="submission" date="2019-08" db="EMBL/GenBank/DDBJ databases">
        <title>Reference gene set and small RNA set construction with multiple tissues from Davidia involucrata Baill.</title>
        <authorList>
            <person name="Yang H."/>
            <person name="Zhou C."/>
            <person name="Li G."/>
            <person name="Wang J."/>
            <person name="Gao P."/>
            <person name="Wang M."/>
            <person name="Wang R."/>
            <person name="Zhao Y."/>
        </authorList>
    </citation>
    <scope>NUCLEOTIDE SEQUENCE</scope>
    <source>
        <tissue evidence="2">Mixed with DoveR01_LX</tissue>
    </source>
</reference>
<protein>
    <recommendedName>
        <fullName evidence="1">PB1 domain-containing protein</fullName>
    </recommendedName>
</protein>
<proteinExistence type="predicted"/>
<dbReference type="InterPro" id="IPR000270">
    <property type="entry name" value="PB1_dom"/>
</dbReference>
<dbReference type="SMART" id="SM00666">
    <property type="entry name" value="PB1"/>
    <property type="match status" value="1"/>
</dbReference>
<dbReference type="EMBL" id="GHES01002992">
    <property type="protein sequence ID" value="MPA33551.1"/>
    <property type="molecule type" value="Transcribed_RNA"/>
</dbReference>
<accession>A0A5B6YPC5</accession>
<dbReference type="PANTHER" id="PTHR31066:SF74">
    <property type="entry name" value="PB1 DOMAIN-CONTAINING PROTEIN"/>
    <property type="match status" value="1"/>
</dbReference>
<dbReference type="SUPFAM" id="SSF54277">
    <property type="entry name" value="CAD &amp; PB1 domains"/>
    <property type="match status" value="1"/>
</dbReference>
<evidence type="ECO:0000313" key="2">
    <source>
        <dbReference type="EMBL" id="MPA33551.1"/>
    </source>
</evidence>
<dbReference type="CDD" id="cd06410">
    <property type="entry name" value="PB1_UP2"/>
    <property type="match status" value="1"/>
</dbReference>
<dbReference type="AlphaFoldDB" id="A0A5B6YPC5"/>
<evidence type="ECO:0000259" key="1">
    <source>
        <dbReference type="SMART" id="SM00666"/>
    </source>
</evidence>
<dbReference type="Gene3D" id="3.10.20.90">
    <property type="entry name" value="Phosphatidylinositol 3-kinase Catalytic Subunit, Chain A, domain 1"/>
    <property type="match status" value="1"/>
</dbReference>
<dbReference type="Pfam" id="PF00564">
    <property type="entry name" value="PB1"/>
    <property type="match status" value="1"/>
</dbReference>
<sequence length="203" mass="22199">MSRTSNSYNNTIKFLYSYGGKILPRRTDGKLCYVGGYTRILAVDRSITFAELMVKFGELTGSSMSLKCKLPSEDLDVLVSITSDEDLGCVIEEYDRFSSFKLQDLKIRAVLFPLKSLKKISPPVSAVSSIDISASKSPSYAAAGFCSPSPHTAATAAYRCGGRDYSPASGIPVGVQRDGGKVRCYPCCEQGGPRYLYLFPHWQ</sequence>
<organism evidence="2">
    <name type="scientific">Davidia involucrata</name>
    <name type="common">Dove tree</name>
    <dbReference type="NCBI Taxonomy" id="16924"/>
    <lineage>
        <taxon>Eukaryota</taxon>
        <taxon>Viridiplantae</taxon>
        <taxon>Streptophyta</taxon>
        <taxon>Embryophyta</taxon>
        <taxon>Tracheophyta</taxon>
        <taxon>Spermatophyta</taxon>
        <taxon>Magnoliopsida</taxon>
        <taxon>eudicotyledons</taxon>
        <taxon>Gunneridae</taxon>
        <taxon>Pentapetalae</taxon>
        <taxon>asterids</taxon>
        <taxon>Cornales</taxon>
        <taxon>Nyssaceae</taxon>
        <taxon>Davidia</taxon>
    </lineage>
</organism>
<gene>
    <name evidence="2" type="ORF">Din_002992</name>
</gene>
<name>A0A5B6YPC5_DAVIN</name>
<dbReference type="InterPro" id="IPR053198">
    <property type="entry name" value="Gynoecium_Dev_Regulator"/>
</dbReference>